<protein>
    <recommendedName>
        <fullName evidence="3">Serine aminopeptidase S33 domain-containing protein</fullName>
    </recommendedName>
</protein>
<dbReference type="InterPro" id="IPR000073">
    <property type="entry name" value="AB_hydrolase_1"/>
</dbReference>
<dbReference type="EMBL" id="JALLAZ020000222">
    <property type="protein sequence ID" value="KAL3800223.1"/>
    <property type="molecule type" value="Genomic_DNA"/>
</dbReference>
<dbReference type="InterPro" id="IPR051044">
    <property type="entry name" value="MAG_DAG_Lipase"/>
</dbReference>
<dbReference type="PANTHER" id="PTHR11614">
    <property type="entry name" value="PHOSPHOLIPASE-RELATED"/>
    <property type="match status" value="1"/>
</dbReference>
<dbReference type="Pfam" id="PF12146">
    <property type="entry name" value="Hydrolase_4"/>
    <property type="match status" value="1"/>
</dbReference>
<gene>
    <name evidence="4" type="ORF">ACHAW5_009230</name>
</gene>
<name>A0ABD3QIF5_9STRA</name>
<keyword evidence="2" id="KW-1133">Transmembrane helix</keyword>
<evidence type="ECO:0000256" key="2">
    <source>
        <dbReference type="SAM" id="Phobius"/>
    </source>
</evidence>
<proteinExistence type="predicted"/>
<reference evidence="4 5" key="1">
    <citation type="submission" date="2024-10" db="EMBL/GenBank/DDBJ databases">
        <title>Updated reference genomes for cyclostephanoid diatoms.</title>
        <authorList>
            <person name="Roberts W.R."/>
            <person name="Alverson A.J."/>
        </authorList>
    </citation>
    <scope>NUCLEOTIDE SEQUENCE [LARGE SCALE GENOMIC DNA]</scope>
    <source>
        <strain evidence="4 5">AJA276-08</strain>
    </source>
</reference>
<accession>A0ABD3QIF5</accession>
<dbReference type="Proteomes" id="UP001530315">
    <property type="component" value="Unassembled WGS sequence"/>
</dbReference>
<feature type="transmembrane region" description="Helical" evidence="2">
    <location>
        <begin position="54"/>
        <end position="87"/>
    </location>
</feature>
<dbReference type="AlphaFoldDB" id="A0ABD3QIF5"/>
<comment type="caution">
    <text evidence="4">The sequence shown here is derived from an EMBL/GenBank/DDBJ whole genome shotgun (WGS) entry which is preliminary data.</text>
</comment>
<dbReference type="Gene3D" id="3.40.50.1820">
    <property type="entry name" value="alpha/beta hydrolase"/>
    <property type="match status" value="1"/>
</dbReference>
<feature type="domain" description="Serine aminopeptidase S33" evidence="3">
    <location>
        <begin position="181"/>
        <end position="426"/>
    </location>
</feature>
<evidence type="ECO:0000313" key="4">
    <source>
        <dbReference type="EMBL" id="KAL3800223.1"/>
    </source>
</evidence>
<dbReference type="InterPro" id="IPR022742">
    <property type="entry name" value="Hydrolase_4"/>
</dbReference>
<evidence type="ECO:0000256" key="1">
    <source>
        <dbReference type="SAM" id="MobiDB-lite"/>
    </source>
</evidence>
<sequence>MSLGTELDKFGYKFSTSSLQVLYKFRVEGGGDDETTKMMTDDFPVRPRVDGFTILSFGILAYALSLIWPPLLLVVSCALAMIVPYSFRENDDAESRRRMWTEFMKNRRDDDGLLLPDGLLGRDDHDYDDADDGIDVTEGYWTNRRGMALMTSIMAPRRRRRRNGDDDGDADARDVDDVGDDVRAVVCLCHGYMDNVSFLKRIQFRRFVREGIAVVAIEYEGHGRSDGPNALVPKWEDLVTDAHEYFVHATTTRFPNVSRRFLMGESMGGAVAYDIINDHPDTYDGVIFAAPMVKILVTPPSWVVDVFERVVGRPGTINVLSRMPWAPSPGDVPHLSFKDKDKMRLALSVPTRYGRKPRLATARELLNATRRISSTISRFDAPFIVLHGLEDRITDPKMSEMLYNESPSIDKEIRLYRGMYHNLTTGETDENIDVSRPSGGTRPEVASTAVLRT</sequence>
<keyword evidence="2" id="KW-0472">Membrane</keyword>
<dbReference type="PRINTS" id="PR00111">
    <property type="entry name" value="ABHYDROLASE"/>
</dbReference>
<keyword evidence="5" id="KW-1185">Reference proteome</keyword>
<evidence type="ECO:0000259" key="3">
    <source>
        <dbReference type="Pfam" id="PF12146"/>
    </source>
</evidence>
<organism evidence="4 5">
    <name type="scientific">Stephanodiscus triporus</name>
    <dbReference type="NCBI Taxonomy" id="2934178"/>
    <lineage>
        <taxon>Eukaryota</taxon>
        <taxon>Sar</taxon>
        <taxon>Stramenopiles</taxon>
        <taxon>Ochrophyta</taxon>
        <taxon>Bacillariophyta</taxon>
        <taxon>Coscinodiscophyceae</taxon>
        <taxon>Thalassiosirophycidae</taxon>
        <taxon>Stephanodiscales</taxon>
        <taxon>Stephanodiscaceae</taxon>
        <taxon>Stephanodiscus</taxon>
    </lineage>
</organism>
<feature type="region of interest" description="Disordered" evidence="1">
    <location>
        <begin position="427"/>
        <end position="453"/>
    </location>
</feature>
<dbReference type="SUPFAM" id="SSF53474">
    <property type="entry name" value="alpha/beta-Hydrolases"/>
    <property type="match status" value="1"/>
</dbReference>
<evidence type="ECO:0000313" key="5">
    <source>
        <dbReference type="Proteomes" id="UP001530315"/>
    </source>
</evidence>
<keyword evidence="2" id="KW-0812">Transmembrane</keyword>
<dbReference type="InterPro" id="IPR029058">
    <property type="entry name" value="AB_hydrolase_fold"/>
</dbReference>